<feature type="signal peptide" evidence="2">
    <location>
        <begin position="1"/>
        <end position="28"/>
    </location>
</feature>
<organism evidence="3 4">
    <name type="scientific">Borreliella lusitaniae</name>
    <dbReference type="NCBI Taxonomy" id="100177"/>
    <lineage>
        <taxon>Bacteria</taxon>
        <taxon>Pseudomonadati</taxon>
        <taxon>Spirochaetota</taxon>
        <taxon>Spirochaetia</taxon>
        <taxon>Spirochaetales</taxon>
        <taxon>Borreliaceae</taxon>
        <taxon>Borreliella</taxon>
    </lineage>
</organism>
<accession>A0ABZ0CQT2</accession>
<evidence type="ECO:0000256" key="2">
    <source>
        <dbReference type="SAM" id="SignalP"/>
    </source>
</evidence>
<dbReference type="NCBIfam" id="NF033729">
    <property type="entry name" value="borfam54_2"/>
    <property type="match status" value="1"/>
</dbReference>
<evidence type="ECO:0000256" key="1">
    <source>
        <dbReference type="SAM" id="MobiDB-lite"/>
    </source>
</evidence>
<dbReference type="EMBL" id="CP132471">
    <property type="protein sequence ID" value="WNY69178.1"/>
    <property type="molecule type" value="Genomic_DNA"/>
</dbReference>
<sequence length="87" mass="9885">MTKIKLNMIKLNIIKVALALICISCAPAGTLGPELNNEILKKNKDFNPLKGKFENHTVTRTQKHTKSKERTISRTQNFKPLKKDPNK</sequence>
<feature type="region of interest" description="Disordered" evidence="1">
    <location>
        <begin position="55"/>
        <end position="87"/>
    </location>
</feature>
<gene>
    <name evidence="3" type="ORF">QIA44_04935</name>
</gene>
<dbReference type="Proteomes" id="UP001301963">
    <property type="component" value="Plasmid lp54"/>
</dbReference>
<evidence type="ECO:0000313" key="3">
    <source>
        <dbReference type="EMBL" id="WNY69178.1"/>
    </source>
</evidence>
<feature type="chain" id="PRO_5046645088" evidence="2">
    <location>
        <begin position="29"/>
        <end position="87"/>
    </location>
</feature>
<geneLocation type="plasmid" evidence="3 4">
    <name>lp54</name>
</geneLocation>
<evidence type="ECO:0000313" key="4">
    <source>
        <dbReference type="Proteomes" id="UP001301963"/>
    </source>
</evidence>
<keyword evidence="4" id="KW-1185">Reference proteome</keyword>
<dbReference type="RefSeq" id="WP_316384111.1">
    <property type="nucleotide sequence ID" value="NZ_CP132471.1"/>
</dbReference>
<name>A0ABZ0CQT2_9SPIR</name>
<protein>
    <submittedName>
        <fullName evidence="3">Complement regulator-acquiring protein</fullName>
    </submittedName>
</protein>
<proteinExistence type="predicted"/>
<keyword evidence="3" id="KW-0614">Plasmid</keyword>
<reference evidence="3" key="1">
    <citation type="submission" date="2023-07" db="EMBL/GenBank/DDBJ databases">
        <title>Genome sequencing of multiple Borrelia sensu lato isolates.</title>
        <authorList>
            <person name="Mongodin E.F."/>
            <person name="Rudenko N."/>
            <person name="Fraser C.M."/>
            <person name="Schutzer S."/>
            <person name="Luft B."/>
            <person name="Morgan R."/>
            <person name="Chastens S."/>
            <person name="Qiu W."/>
        </authorList>
    </citation>
    <scope>NUCLEOTIDE SEQUENCE [LARGE SCALE GENOMIC DNA]</scope>
    <source>
        <strain evidence="3">PotiB3</strain>
    </source>
</reference>
<keyword evidence="2" id="KW-0732">Signal</keyword>